<reference evidence="2" key="1">
    <citation type="submission" date="2023-03" db="EMBL/GenBank/DDBJ databases">
        <title>Massive genome expansion in bonnet fungi (Mycena s.s.) driven by repeated elements and novel gene families across ecological guilds.</title>
        <authorList>
            <consortium name="Lawrence Berkeley National Laboratory"/>
            <person name="Harder C.B."/>
            <person name="Miyauchi S."/>
            <person name="Viragh M."/>
            <person name="Kuo A."/>
            <person name="Thoen E."/>
            <person name="Andreopoulos B."/>
            <person name="Lu D."/>
            <person name="Skrede I."/>
            <person name="Drula E."/>
            <person name="Henrissat B."/>
            <person name="Morin E."/>
            <person name="Kohler A."/>
            <person name="Barry K."/>
            <person name="LaButti K."/>
            <person name="Morin E."/>
            <person name="Salamov A."/>
            <person name="Lipzen A."/>
            <person name="Mereny Z."/>
            <person name="Hegedus B."/>
            <person name="Baldrian P."/>
            <person name="Stursova M."/>
            <person name="Weitz H."/>
            <person name="Taylor A."/>
            <person name="Grigoriev I.V."/>
            <person name="Nagy L.G."/>
            <person name="Martin F."/>
            <person name="Kauserud H."/>
        </authorList>
    </citation>
    <scope>NUCLEOTIDE SEQUENCE</scope>
    <source>
        <strain evidence="2">9284</strain>
    </source>
</reference>
<protein>
    <submittedName>
        <fullName evidence="2">Uncharacterized protein</fullName>
    </submittedName>
</protein>
<keyword evidence="1" id="KW-1133">Transmembrane helix</keyword>
<keyword evidence="1" id="KW-0812">Transmembrane</keyword>
<feature type="transmembrane region" description="Helical" evidence="1">
    <location>
        <begin position="46"/>
        <end position="66"/>
    </location>
</feature>
<feature type="transmembrane region" description="Helical" evidence="1">
    <location>
        <begin position="117"/>
        <end position="139"/>
    </location>
</feature>
<keyword evidence="3" id="KW-1185">Reference proteome</keyword>
<proteinExistence type="predicted"/>
<comment type="caution">
    <text evidence="2">The sequence shown here is derived from an EMBL/GenBank/DDBJ whole genome shotgun (WGS) entry which is preliminary data.</text>
</comment>
<dbReference type="AlphaFoldDB" id="A0AAD7FGC6"/>
<accession>A0AAD7FGC6</accession>
<evidence type="ECO:0000256" key="1">
    <source>
        <dbReference type="SAM" id="Phobius"/>
    </source>
</evidence>
<organism evidence="2 3">
    <name type="scientific">Roridomyces roridus</name>
    <dbReference type="NCBI Taxonomy" id="1738132"/>
    <lineage>
        <taxon>Eukaryota</taxon>
        <taxon>Fungi</taxon>
        <taxon>Dikarya</taxon>
        <taxon>Basidiomycota</taxon>
        <taxon>Agaricomycotina</taxon>
        <taxon>Agaricomycetes</taxon>
        <taxon>Agaricomycetidae</taxon>
        <taxon>Agaricales</taxon>
        <taxon>Marasmiineae</taxon>
        <taxon>Mycenaceae</taxon>
        <taxon>Roridomyces</taxon>
    </lineage>
</organism>
<feature type="transmembrane region" description="Helical" evidence="1">
    <location>
        <begin position="86"/>
        <end position="105"/>
    </location>
</feature>
<dbReference type="PANTHER" id="PTHR40465:SF1">
    <property type="entry name" value="DUF6534 DOMAIN-CONTAINING PROTEIN"/>
    <property type="match status" value="1"/>
</dbReference>
<evidence type="ECO:0000313" key="3">
    <source>
        <dbReference type="Proteomes" id="UP001221142"/>
    </source>
</evidence>
<dbReference type="EMBL" id="JARKIF010000015">
    <property type="protein sequence ID" value="KAJ7622482.1"/>
    <property type="molecule type" value="Genomic_DNA"/>
</dbReference>
<dbReference type="Proteomes" id="UP001221142">
    <property type="component" value="Unassembled WGS sequence"/>
</dbReference>
<feature type="transmembrane region" description="Helical" evidence="1">
    <location>
        <begin position="12"/>
        <end position="34"/>
    </location>
</feature>
<keyword evidence="1" id="KW-0472">Membrane</keyword>
<evidence type="ECO:0000313" key="2">
    <source>
        <dbReference type="EMBL" id="KAJ7622482.1"/>
    </source>
</evidence>
<dbReference type="PANTHER" id="PTHR40465">
    <property type="entry name" value="CHROMOSOME 1, WHOLE GENOME SHOTGUN SEQUENCE"/>
    <property type="match status" value="1"/>
</dbReference>
<sequence length="231" mass="24778">MADDLGAWATPPLFGMCFSFTLMGSLVVQVYHYYCAFPNDRRFIKVVVYTVLLLDIAQTALSFYAACKYFGSGFGNFTLLSDDSFFWLPAAILPSFIATIVQSFYAYRLYTFSGSMLAGGVILVLAFIQLGSGIAQGIVAKSIPLTDMLRRPLTMIALLNSCAVTIGGRDDHPDPPPTLQDIAAMSAVPTLTTSGVTGSGVEQSLSASAADIVRRTSVVPEDKDSRALNVV</sequence>
<name>A0AAD7FGC6_9AGAR</name>
<gene>
    <name evidence="2" type="ORF">FB45DRAFT_1032151</name>
</gene>